<name>A0A3B0TH40_9ZZZZ</name>
<dbReference type="SMART" id="SM00138">
    <property type="entry name" value="MeTrc"/>
    <property type="match status" value="1"/>
</dbReference>
<dbReference type="Gene3D" id="3.40.50.150">
    <property type="entry name" value="Vaccinia Virus protein VP39"/>
    <property type="match status" value="1"/>
</dbReference>
<dbReference type="GO" id="GO:0008983">
    <property type="term" value="F:protein-glutamate O-methyltransferase activity"/>
    <property type="evidence" value="ECO:0007669"/>
    <property type="project" value="UniProtKB-EC"/>
</dbReference>
<keyword evidence="3 7" id="KW-0489">Methyltransferase</keyword>
<dbReference type="PROSITE" id="PS50123">
    <property type="entry name" value="CHER"/>
    <property type="match status" value="1"/>
</dbReference>
<comment type="catalytic activity">
    <reaction evidence="1">
        <text>L-glutamyl-[protein] + S-adenosyl-L-methionine = [protein]-L-glutamate 5-O-methyl ester + S-adenosyl-L-homocysteine</text>
        <dbReference type="Rhea" id="RHEA:24452"/>
        <dbReference type="Rhea" id="RHEA-COMP:10208"/>
        <dbReference type="Rhea" id="RHEA-COMP:10311"/>
        <dbReference type="ChEBI" id="CHEBI:29973"/>
        <dbReference type="ChEBI" id="CHEBI:57856"/>
        <dbReference type="ChEBI" id="CHEBI:59789"/>
        <dbReference type="ChEBI" id="CHEBI:82795"/>
        <dbReference type="EC" id="2.1.1.80"/>
    </reaction>
</comment>
<evidence type="ECO:0000256" key="3">
    <source>
        <dbReference type="ARBA" id="ARBA00022603"/>
    </source>
</evidence>
<dbReference type="GO" id="GO:0032259">
    <property type="term" value="P:methylation"/>
    <property type="evidence" value="ECO:0007669"/>
    <property type="project" value="UniProtKB-KW"/>
</dbReference>
<dbReference type="PRINTS" id="PR00996">
    <property type="entry name" value="CHERMTFRASE"/>
</dbReference>
<dbReference type="PANTHER" id="PTHR24422">
    <property type="entry name" value="CHEMOTAXIS PROTEIN METHYLTRANSFERASE"/>
    <property type="match status" value="1"/>
</dbReference>
<evidence type="ECO:0000256" key="2">
    <source>
        <dbReference type="ARBA" id="ARBA00012534"/>
    </source>
</evidence>
<organism evidence="7">
    <name type="scientific">hydrothermal vent metagenome</name>
    <dbReference type="NCBI Taxonomy" id="652676"/>
    <lineage>
        <taxon>unclassified sequences</taxon>
        <taxon>metagenomes</taxon>
        <taxon>ecological metagenomes</taxon>
    </lineage>
</organism>
<dbReference type="EMBL" id="UOEM01000065">
    <property type="protein sequence ID" value="VAW13792.1"/>
    <property type="molecule type" value="Genomic_DNA"/>
</dbReference>
<dbReference type="Gene3D" id="1.10.155.10">
    <property type="entry name" value="Chemotaxis receptor methyltransferase CheR, N-terminal domain"/>
    <property type="match status" value="1"/>
</dbReference>
<protein>
    <recommendedName>
        <fullName evidence="2">protein-glutamate O-methyltransferase</fullName>
        <ecNumber evidence="2">2.1.1.80</ecNumber>
    </recommendedName>
</protein>
<dbReference type="Pfam" id="PF03705">
    <property type="entry name" value="CheR_N"/>
    <property type="match status" value="1"/>
</dbReference>
<evidence type="ECO:0000313" key="7">
    <source>
        <dbReference type="EMBL" id="VAW13792.1"/>
    </source>
</evidence>
<dbReference type="SUPFAM" id="SSF47757">
    <property type="entry name" value="Chemotaxis receptor methyltransferase CheR, N-terminal domain"/>
    <property type="match status" value="1"/>
</dbReference>
<dbReference type="InterPro" id="IPR036804">
    <property type="entry name" value="CheR_N_sf"/>
</dbReference>
<evidence type="ECO:0000256" key="4">
    <source>
        <dbReference type="ARBA" id="ARBA00022679"/>
    </source>
</evidence>
<accession>A0A3B0TH40</accession>
<dbReference type="InterPro" id="IPR022642">
    <property type="entry name" value="CheR_C"/>
</dbReference>
<dbReference type="InterPro" id="IPR050903">
    <property type="entry name" value="Bact_Chemotaxis_MeTrfase"/>
</dbReference>
<reference evidence="7" key="1">
    <citation type="submission" date="2018-06" db="EMBL/GenBank/DDBJ databases">
        <authorList>
            <person name="Zhirakovskaya E."/>
        </authorList>
    </citation>
    <scope>NUCLEOTIDE SEQUENCE</scope>
</reference>
<dbReference type="PANTHER" id="PTHR24422:SF21">
    <property type="entry name" value="CHEMOTAXIS PROTEIN METHYLTRANSFERASE 1"/>
    <property type="match status" value="1"/>
</dbReference>
<dbReference type="SUPFAM" id="SSF53335">
    <property type="entry name" value="S-adenosyl-L-methionine-dependent methyltransferases"/>
    <property type="match status" value="1"/>
</dbReference>
<dbReference type="InterPro" id="IPR022641">
    <property type="entry name" value="CheR_N"/>
</dbReference>
<dbReference type="Pfam" id="PF01739">
    <property type="entry name" value="CheR"/>
    <property type="match status" value="1"/>
</dbReference>
<evidence type="ECO:0000256" key="1">
    <source>
        <dbReference type="ARBA" id="ARBA00001541"/>
    </source>
</evidence>
<keyword evidence="4 7" id="KW-0808">Transferase</keyword>
<evidence type="ECO:0000259" key="6">
    <source>
        <dbReference type="PROSITE" id="PS50123"/>
    </source>
</evidence>
<dbReference type="AlphaFoldDB" id="A0A3B0TH40"/>
<keyword evidence="5" id="KW-0949">S-adenosyl-L-methionine</keyword>
<dbReference type="EC" id="2.1.1.80" evidence="2"/>
<sequence>MTPADFEHLAELVKTRSGIVLTPEKTYLMNSRLTPVARKYSLDGVGDLVKALKSGANAASIETDIVEAMTTNESFFFRDTTPFDIFRDIMLPHILQARAAKKSFRIWCAAASAGQEPYSLSMILKEHSHKLPGWRHEIVGTDISEEILEKARTGLYSQFEVQRGLPITLLAKYFEKQGDLWQVNAALRAMVQYRKFNLLDRFQGLGQFDIVFCRNVLIYFDRETKADILARIAAQMPADGFLILGAAETVIGITDVFEPVKGSRGLYRRAGTAAAAPAGVAAPRPATAGLATARAIA</sequence>
<proteinExistence type="predicted"/>
<feature type="domain" description="CheR-type methyltransferase" evidence="6">
    <location>
        <begin position="1"/>
        <end position="258"/>
    </location>
</feature>
<evidence type="ECO:0000256" key="5">
    <source>
        <dbReference type="ARBA" id="ARBA00022691"/>
    </source>
</evidence>
<gene>
    <name evidence="7" type="ORF">MNBD_ALPHA09-1347</name>
</gene>
<dbReference type="InterPro" id="IPR000780">
    <property type="entry name" value="CheR_MeTrfase"/>
</dbReference>
<dbReference type="InterPro" id="IPR029063">
    <property type="entry name" value="SAM-dependent_MTases_sf"/>
</dbReference>